<comment type="subcellular location">
    <subcellularLocation>
        <location evidence="1">Membrane</location>
        <topology evidence="1">Multi-pass membrane protein</topology>
    </subcellularLocation>
</comment>
<organism evidence="12">
    <name type="scientific">Caenorhabditis brenneri</name>
    <name type="common">Nematode worm</name>
    <dbReference type="NCBI Taxonomy" id="135651"/>
    <lineage>
        <taxon>Eukaryota</taxon>
        <taxon>Metazoa</taxon>
        <taxon>Ecdysozoa</taxon>
        <taxon>Nematoda</taxon>
        <taxon>Chromadorea</taxon>
        <taxon>Rhabditida</taxon>
        <taxon>Rhabditina</taxon>
        <taxon>Rhabditomorpha</taxon>
        <taxon>Rhabditoidea</taxon>
        <taxon>Rhabditidae</taxon>
        <taxon>Peloderinae</taxon>
        <taxon>Caenorhabditis</taxon>
    </lineage>
</organism>
<feature type="transmembrane region" description="Helical" evidence="10">
    <location>
        <begin position="166"/>
        <end position="194"/>
    </location>
</feature>
<keyword evidence="6 10" id="KW-0472">Membrane</keyword>
<evidence type="ECO:0000313" key="12">
    <source>
        <dbReference type="Proteomes" id="UP000008068"/>
    </source>
</evidence>
<evidence type="ECO:0000256" key="4">
    <source>
        <dbReference type="ARBA" id="ARBA00022847"/>
    </source>
</evidence>
<name>G0NRI8_CAEBE</name>
<dbReference type="CDD" id="cd10324">
    <property type="entry name" value="SLC6sbd"/>
    <property type="match status" value="1"/>
</dbReference>
<evidence type="ECO:0000256" key="9">
    <source>
        <dbReference type="SAM" id="MobiDB-lite"/>
    </source>
</evidence>
<dbReference type="GO" id="GO:0005332">
    <property type="term" value="F:gamma-aminobutyric acid:sodium:chloride symporter activity"/>
    <property type="evidence" value="ECO:0007669"/>
    <property type="project" value="TreeGrafter"/>
</dbReference>
<dbReference type="eggNOG" id="KOG3660">
    <property type="taxonomic scope" value="Eukaryota"/>
</dbReference>
<evidence type="ECO:0000256" key="6">
    <source>
        <dbReference type="ARBA" id="ARBA00023136"/>
    </source>
</evidence>
<dbReference type="SUPFAM" id="SSF161070">
    <property type="entry name" value="SNF-like"/>
    <property type="match status" value="1"/>
</dbReference>
<feature type="region of interest" description="Disordered" evidence="9">
    <location>
        <begin position="29"/>
        <end position="59"/>
    </location>
</feature>
<keyword evidence="7" id="KW-0479">Metal-binding</keyword>
<dbReference type="PRINTS" id="PR00176">
    <property type="entry name" value="NANEUSMPORT"/>
</dbReference>
<protein>
    <submittedName>
        <fullName evidence="11">Uncharacterized protein</fullName>
    </submittedName>
</protein>
<proteinExistence type="predicted"/>
<evidence type="ECO:0000256" key="10">
    <source>
        <dbReference type="SAM" id="Phobius"/>
    </source>
</evidence>
<feature type="transmembrane region" description="Helical" evidence="10">
    <location>
        <begin position="530"/>
        <end position="551"/>
    </location>
</feature>
<sequence>MSSQNADRKFEGCFCSWYSKFPSEVPIIVPGSSESANKKTTSTESKQSVSKEKSPRPLSVEDVAHIASSVRDLKPIEYSSEKEEKRTFDKGIEFLLSCMGLSVGLGNIWRFPTRAYENGGSAFLIPYIVCAILFGLPGVYLEFALGQYCGRSPPFVYRRIMPVLEGFGWVAAVIAAIVSIYFMLLISWISVYMFNVIIGNSGKWGQCDNEWNNPATCFNIPAQRLCHGEHPSGWNSTDSIPEKMIYMNGSCHDYRDYQNVKLSSASEQFFLNSIVNPSTSLLDFNSINWPIFIAMVIGWIMTVLCIVKGMKFIGKLSYVTVILPYIIILILFVRGVTLDGASEGLRYFFLKPDFTKLWNYQTWTAALTQLCFSLAIGFAGLMNTASYNIRRHNCYRDAILLILGDTSMSLIGGAAVFATLGFLAKQRGVPVDEVIASGPSLAFVAYPDAMNQMPIPWLWNFLFFFMLLLLGFSSELLMVQELSSCISDRFFWLREKHFLVVGGISSILFTIGIVLTTDAGIYWFELFDEYGSGFGALISATSMCIIVGYLYGMNNFRMDLNEMLGEGRGCFTKTFGHNSPYYGFNWKFISPVFGLVLIVLTGWRTYPYQGKPDVYPPLFDILGWTLTLAPFLLVPICAFVSYRNFEKEDIPLRGLFLVQKTHPSFYRIESEWSDEKKLVGIELPSTEPGEDDNVVISSSLVSRGRTNSDLGSV</sequence>
<dbReference type="InParanoid" id="G0NRI8"/>
<dbReference type="STRING" id="135651.G0NRI8"/>
<evidence type="ECO:0000256" key="3">
    <source>
        <dbReference type="ARBA" id="ARBA00022692"/>
    </source>
</evidence>
<dbReference type="Pfam" id="PF00209">
    <property type="entry name" value="SNF"/>
    <property type="match status" value="1"/>
</dbReference>
<dbReference type="GO" id="GO:0046872">
    <property type="term" value="F:metal ion binding"/>
    <property type="evidence" value="ECO:0007669"/>
    <property type="project" value="UniProtKB-KW"/>
</dbReference>
<feature type="transmembrane region" description="Helical" evidence="10">
    <location>
        <begin position="316"/>
        <end position="337"/>
    </location>
</feature>
<dbReference type="InterPro" id="IPR037272">
    <property type="entry name" value="SNS_sf"/>
</dbReference>
<feature type="transmembrane region" description="Helical" evidence="10">
    <location>
        <begin position="498"/>
        <end position="524"/>
    </location>
</feature>
<feature type="transmembrane region" description="Helical" evidence="10">
    <location>
        <begin position="457"/>
        <end position="477"/>
    </location>
</feature>
<keyword evidence="8" id="KW-1015">Disulfide bond</keyword>
<keyword evidence="7" id="KW-0915">Sodium</keyword>
<feature type="binding site" evidence="7">
    <location>
        <position position="373"/>
    </location>
    <ligand>
        <name>Na(+)</name>
        <dbReference type="ChEBI" id="CHEBI:29101"/>
        <label>1</label>
    </ligand>
</feature>
<accession>G0NRI8</accession>
<dbReference type="EMBL" id="GL379932">
    <property type="protein sequence ID" value="EGT36201.1"/>
    <property type="molecule type" value="Genomic_DNA"/>
</dbReference>
<dbReference type="PANTHER" id="PTHR11616:SF326">
    <property type="entry name" value="SODIUM-DEPENDENT TRANSPORTER SNF-5"/>
    <property type="match status" value="1"/>
</dbReference>
<feature type="compositionally biased region" description="Polar residues" evidence="9">
    <location>
        <begin position="32"/>
        <end position="48"/>
    </location>
</feature>
<feature type="transmembrane region" description="Helical" evidence="10">
    <location>
        <begin position="287"/>
        <end position="307"/>
    </location>
</feature>
<evidence type="ECO:0000256" key="7">
    <source>
        <dbReference type="PIRSR" id="PIRSR600175-1"/>
    </source>
</evidence>
<keyword evidence="5 10" id="KW-1133">Transmembrane helix</keyword>
<feature type="transmembrane region" description="Helical" evidence="10">
    <location>
        <begin position="399"/>
        <end position="424"/>
    </location>
</feature>
<dbReference type="AlphaFoldDB" id="G0NRI8"/>
<evidence type="ECO:0000256" key="5">
    <source>
        <dbReference type="ARBA" id="ARBA00022989"/>
    </source>
</evidence>
<feature type="binding site" evidence="7">
    <location>
        <position position="103"/>
    </location>
    <ligand>
        <name>Na(+)</name>
        <dbReference type="ChEBI" id="CHEBI:29101"/>
        <label>1</label>
    </ligand>
</feature>
<feature type="transmembrane region" description="Helical" evidence="10">
    <location>
        <begin position="123"/>
        <end position="145"/>
    </location>
</feature>
<feature type="transmembrane region" description="Helical" evidence="10">
    <location>
        <begin position="621"/>
        <end position="642"/>
    </location>
</feature>
<keyword evidence="12" id="KW-1185">Reference proteome</keyword>
<feature type="binding site" evidence="7">
    <location>
        <position position="474"/>
    </location>
    <ligand>
        <name>Na(+)</name>
        <dbReference type="ChEBI" id="CHEBI:29101"/>
        <label>1</label>
    </ligand>
</feature>
<gene>
    <name evidence="11" type="ORF">CAEBREN_28977</name>
</gene>
<keyword evidence="2" id="KW-0813">Transport</keyword>
<feature type="transmembrane region" description="Helical" evidence="10">
    <location>
        <begin position="92"/>
        <end position="111"/>
    </location>
</feature>
<dbReference type="PROSITE" id="PS50267">
    <property type="entry name" value="NA_NEUROTRAN_SYMP_3"/>
    <property type="match status" value="1"/>
</dbReference>
<feature type="binding site" evidence="7">
    <location>
        <position position="470"/>
    </location>
    <ligand>
        <name>Na(+)</name>
        <dbReference type="ChEBI" id="CHEBI:29101"/>
        <label>1</label>
    </ligand>
</feature>
<dbReference type="InterPro" id="IPR000175">
    <property type="entry name" value="Na/ntran_symport"/>
</dbReference>
<dbReference type="GO" id="GO:0005886">
    <property type="term" value="C:plasma membrane"/>
    <property type="evidence" value="ECO:0007669"/>
    <property type="project" value="TreeGrafter"/>
</dbReference>
<dbReference type="Proteomes" id="UP000008068">
    <property type="component" value="Unassembled WGS sequence"/>
</dbReference>
<dbReference type="OrthoDB" id="6581954at2759"/>
<feature type="disulfide bond" evidence="8">
    <location>
        <begin position="207"/>
        <end position="217"/>
    </location>
</feature>
<dbReference type="GO" id="GO:0043005">
    <property type="term" value="C:neuron projection"/>
    <property type="evidence" value="ECO:0007669"/>
    <property type="project" value="TreeGrafter"/>
</dbReference>
<dbReference type="HOGENOM" id="CLU_006855_9_5_1"/>
<feature type="binding site" evidence="7">
    <location>
        <position position="107"/>
    </location>
    <ligand>
        <name>Na(+)</name>
        <dbReference type="ChEBI" id="CHEBI:29101"/>
        <label>1</label>
    </ligand>
</feature>
<evidence type="ECO:0000313" key="11">
    <source>
        <dbReference type="EMBL" id="EGT36201.1"/>
    </source>
</evidence>
<evidence type="ECO:0000256" key="8">
    <source>
        <dbReference type="PIRSR" id="PIRSR600175-2"/>
    </source>
</evidence>
<feature type="binding site" evidence="7">
    <location>
        <position position="100"/>
    </location>
    <ligand>
        <name>Na(+)</name>
        <dbReference type="ChEBI" id="CHEBI:29101"/>
        <label>1</label>
    </ligand>
</feature>
<keyword evidence="3 10" id="KW-0812">Transmembrane</keyword>
<feature type="transmembrane region" description="Helical" evidence="10">
    <location>
        <begin position="357"/>
        <end position="378"/>
    </location>
</feature>
<feature type="transmembrane region" description="Helical" evidence="10">
    <location>
        <begin position="588"/>
        <end position="606"/>
    </location>
</feature>
<reference evidence="12" key="1">
    <citation type="submission" date="2011-07" db="EMBL/GenBank/DDBJ databases">
        <authorList>
            <consortium name="Caenorhabditis brenneri Sequencing and Analysis Consortium"/>
            <person name="Wilson R.K."/>
        </authorList>
    </citation>
    <scope>NUCLEOTIDE SEQUENCE [LARGE SCALE GENOMIC DNA]</scope>
    <source>
        <strain evidence="12">PB2801</strain>
    </source>
</reference>
<dbReference type="PANTHER" id="PTHR11616">
    <property type="entry name" value="SODIUM/CHLORIDE DEPENDENT TRANSPORTER"/>
    <property type="match status" value="1"/>
</dbReference>
<evidence type="ECO:0000256" key="1">
    <source>
        <dbReference type="ARBA" id="ARBA00004141"/>
    </source>
</evidence>
<evidence type="ECO:0000256" key="2">
    <source>
        <dbReference type="ARBA" id="ARBA00022448"/>
    </source>
</evidence>
<keyword evidence="4" id="KW-0769">Symport</keyword>